<keyword evidence="2" id="KW-0732">Signal</keyword>
<feature type="region of interest" description="Disordered" evidence="1">
    <location>
        <begin position="139"/>
        <end position="164"/>
    </location>
</feature>
<gene>
    <name evidence="3" type="ORF">CWS72_11680</name>
</gene>
<reference evidence="4" key="1">
    <citation type="submission" date="2017-12" db="EMBL/GenBank/DDBJ databases">
        <title>Draft genome sequence of Telmatospirillum siberiense 26-4b1T, an acidotolerant peatland alphaproteobacterium potentially involved in sulfur cycling.</title>
        <authorList>
            <person name="Hausmann B."/>
            <person name="Pjevac P."/>
            <person name="Schreck K."/>
            <person name="Herbold C.W."/>
            <person name="Daims H."/>
            <person name="Wagner M."/>
            <person name="Pester M."/>
            <person name="Loy A."/>
        </authorList>
    </citation>
    <scope>NUCLEOTIDE SEQUENCE [LARGE SCALE GENOMIC DNA]</scope>
    <source>
        <strain evidence="4">26-4b1</strain>
    </source>
</reference>
<dbReference type="Proteomes" id="UP000233293">
    <property type="component" value="Unassembled WGS sequence"/>
</dbReference>
<feature type="signal peptide" evidence="2">
    <location>
        <begin position="1"/>
        <end position="27"/>
    </location>
</feature>
<comment type="caution">
    <text evidence="3">The sequence shown here is derived from an EMBL/GenBank/DDBJ whole genome shotgun (WGS) entry which is preliminary data.</text>
</comment>
<feature type="chain" id="PRO_5014826913" evidence="2">
    <location>
        <begin position="28"/>
        <end position="164"/>
    </location>
</feature>
<evidence type="ECO:0000256" key="2">
    <source>
        <dbReference type="SAM" id="SignalP"/>
    </source>
</evidence>
<evidence type="ECO:0000256" key="1">
    <source>
        <dbReference type="SAM" id="MobiDB-lite"/>
    </source>
</evidence>
<organism evidence="3 4">
    <name type="scientific">Telmatospirillum siberiense</name>
    <dbReference type="NCBI Taxonomy" id="382514"/>
    <lineage>
        <taxon>Bacteria</taxon>
        <taxon>Pseudomonadati</taxon>
        <taxon>Pseudomonadota</taxon>
        <taxon>Alphaproteobacteria</taxon>
        <taxon>Rhodospirillales</taxon>
        <taxon>Rhodospirillaceae</taxon>
        <taxon>Telmatospirillum</taxon>
    </lineage>
</organism>
<keyword evidence="4" id="KW-1185">Reference proteome</keyword>
<evidence type="ECO:0000313" key="3">
    <source>
        <dbReference type="EMBL" id="PKU24498.1"/>
    </source>
</evidence>
<evidence type="ECO:0000313" key="4">
    <source>
        <dbReference type="Proteomes" id="UP000233293"/>
    </source>
</evidence>
<sequence length="164" mass="18469">MASLILSRTIRKTALVVLTAFSLSACAEQTDWIKEQMGQKLPIEINPVTVEKIRSDAAAKGSKVDETVITRSLTETVRDPNRFQWFATLIEPDGGGLLYVGTRSTKAPDDTIRTDVIFKSSTRGTLDIHLTLERRDQMWTQQPDTYGMTEEPVNQTRKPDSKRK</sequence>
<name>A0A2N3PVT7_9PROT</name>
<proteinExistence type="predicted"/>
<dbReference type="AlphaFoldDB" id="A0A2N3PVT7"/>
<dbReference type="RefSeq" id="WP_101250784.1">
    <property type="nucleotide sequence ID" value="NZ_PIUM01000011.1"/>
</dbReference>
<accession>A0A2N3PVT7</accession>
<protein>
    <submittedName>
        <fullName evidence="3">Uncharacterized protein</fullName>
    </submittedName>
</protein>
<dbReference type="EMBL" id="PIUM01000011">
    <property type="protein sequence ID" value="PKU24498.1"/>
    <property type="molecule type" value="Genomic_DNA"/>
</dbReference>